<protein>
    <submittedName>
        <fullName evidence="2">Alpha/beta fold hydrolase</fullName>
    </submittedName>
</protein>
<gene>
    <name evidence="2" type="ORF">ACFODK_05215</name>
</gene>
<name>A0ABV7EEL9_9SPHN</name>
<dbReference type="EMBL" id="JBHRSU010000005">
    <property type="protein sequence ID" value="MFC3100288.1"/>
    <property type="molecule type" value="Genomic_DNA"/>
</dbReference>
<reference evidence="3" key="1">
    <citation type="journal article" date="2019" name="Int. J. Syst. Evol. Microbiol.">
        <title>The Global Catalogue of Microorganisms (GCM) 10K type strain sequencing project: providing services to taxonomists for standard genome sequencing and annotation.</title>
        <authorList>
            <consortium name="The Broad Institute Genomics Platform"/>
            <consortium name="The Broad Institute Genome Sequencing Center for Infectious Disease"/>
            <person name="Wu L."/>
            <person name="Ma J."/>
        </authorList>
    </citation>
    <scope>NUCLEOTIDE SEQUENCE [LARGE SCALE GENOMIC DNA]</scope>
    <source>
        <strain evidence="3">KCTC 52606</strain>
    </source>
</reference>
<keyword evidence="3" id="KW-1185">Reference proteome</keyword>
<dbReference type="InterPro" id="IPR022742">
    <property type="entry name" value="Hydrolase_4"/>
</dbReference>
<proteinExistence type="predicted"/>
<dbReference type="RefSeq" id="WP_336917812.1">
    <property type="nucleotide sequence ID" value="NZ_JBANRN010000002.1"/>
</dbReference>
<keyword evidence="2" id="KW-0378">Hydrolase</keyword>
<evidence type="ECO:0000313" key="3">
    <source>
        <dbReference type="Proteomes" id="UP001595378"/>
    </source>
</evidence>
<dbReference type="SUPFAM" id="SSF53474">
    <property type="entry name" value="alpha/beta-Hydrolases"/>
    <property type="match status" value="1"/>
</dbReference>
<dbReference type="Pfam" id="PF12146">
    <property type="entry name" value="Hydrolase_4"/>
    <property type="match status" value="1"/>
</dbReference>
<dbReference type="GO" id="GO:0016787">
    <property type="term" value="F:hydrolase activity"/>
    <property type="evidence" value="ECO:0007669"/>
    <property type="project" value="UniProtKB-KW"/>
</dbReference>
<dbReference type="PANTHER" id="PTHR11614">
    <property type="entry name" value="PHOSPHOLIPASE-RELATED"/>
    <property type="match status" value="1"/>
</dbReference>
<organism evidence="2 3">
    <name type="scientific">Alteraurantiacibacter lauratis</name>
    <dbReference type="NCBI Taxonomy" id="2054627"/>
    <lineage>
        <taxon>Bacteria</taxon>
        <taxon>Pseudomonadati</taxon>
        <taxon>Pseudomonadota</taxon>
        <taxon>Alphaproteobacteria</taxon>
        <taxon>Sphingomonadales</taxon>
        <taxon>Erythrobacteraceae</taxon>
        <taxon>Alteraurantiacibacter</taxon>
    </lineage>
</organism>
<accession>A0ABV7EEL9</accession>
<evidence type="ECO:0000259" key="1">
    <source>
        <dbReference type="Pfam" id="PF12146"/>
    </source>
</evidence>
<comment type="caution">
    <text evidence="2">The sequence shown here is derived from an EMBL/GenBank/DDBJ whole genome shotgun (WGS) entry which is preliminary data.</text>
</comment>
<feature type="domain" description="Serine aminopeptidase S33" evidence="1">
    <location>
        <begin position="99"/>
        <end position="358"/>
    </location>
</feature>
<evidence type="ECO:0000313" key="2">
    <source>
        <dbReference type="EMBL" id="MFC3100288.1"/>
    </source>
</evidence>
<dbReference type="InterPro" id="IPR051044">
    <property type="entry name" value="MAG_DAG_Lipase"/>
</dbReference>
<dbReference type="InterPro" id="IPR029058">
    <property type="entry name" value="AB_hydrolase_fold"/>
</dbReference>
<sequence>MGKSRHQQANCQGRQQCILDRFVQHSKSPRNPWTSLTSGDHLLKSNQAQEAGIQQSDGNPPRAFDRRAIPAGAAERIWRAADGHPIRLIDWSAPAGEGAARGHILFLPGRGDAYEKYLETFEHWRRQGWQVSAADWRGQAGSGRLGADAVTGHIDDFGIWIADLAALWRDWAAGKSGPLVLAGHSMGGHLVLRAAADGALSPAPAALILSAPMLDVAPYWAPLWLKGALAGIMARAGDPRRPAWKWSEKPGELPQGRGALLTHDPARYADEAWWREARGELVMGPGSWGWVAAASRSMRHLAQAGKLEKVTLPVMLLSTRGDRLVSPSAIRRAAARLPKVSFLEFGTEAAHEILREADPVRNKALAAIDAFLEGLVTA</sequence>
<dbReference type="Proteomes" id="UP001595378">
    <property type="component" value="Unassembled WGS sequence"/>
</dbReference>
<dbReference type="Gene3D" id="3.40.50.1820">
    <property type="entry name" value="alpha/beta hydrolase"/>
    <property type="match status" value="1"/>
</dbReference>